<feature type="coiled-coil region" evidence="8">
    <location>
        <begin position="618"/>
        <end position="645"/>
    </location>
</feature>
<evidence type="ECO:0000256" key="2">
    <source>
        <dbReference type="ARBA" id="ARBA00022741"/>
    </source>
</evidence>
<accession>A0A077ZWW6</accession>
<keyword evidence="5 7" id="KW-0505">Motor protein</keyword>
<feature type="coiled-coil region" evidence="8">
    <location>
        <begin position="511"/>
        <end position="538"/>
    </location>
</feature>
<evidence type="ECO:0000256" key="9">
    <source>
        <dbReference type="SAM" id="MobiDB-lite"/>
    </source>
</evidence>
<sequence length="1098" mass="125380">MEQFKQVSKLEQQYQRKVKKQIKEYVKNEDDPIKGLLPKKANIDLKRNLNSKLEKLNILTERSILEILSIPSNMFNILEDQVNGKQGNKLNGSAGTRNNNLNDSNSKIPSQDNLKFLLIGVGIADANAETNNFVEEMRGGKNNVLVGYQNKIFSQTQNISFSLGSSEMSVLDDKMVIMYDPQEVMNQGGQLYEYQSNTGGMQRGKEKQYAFDYVFDRHVSHETVFEKSVKFALDGVLDGFNATVFAYGATGAGKTYTMLGTDESYGIMGLTFVELFKKIEDQKKNKDFKILMSYLEIYNENIRDLIIQTSENRNLEMREDITRGIIVNGLTEVIASSVDEVMSLLRIGNKNRSTEATNANDASSRSHAILQVIIEYRDKFSGTETDVNFAKLSMIDLAGSERASSTQNINKGARQQEGAAINKSLLALGNCINALATTKPGEKPYIPYRDSKLTRFLKDSLGGNCRTVMIANISPSSATYEDTHNTLLYANRAKKIKNKLERNTLNVNFHIGKYSQIIAQLKIELADMKQQLQQKDQESNKGLGLFGSMKNIPGFEKFKSELRQHFEDETKYKMQIAECEKKIDEIGFTLLKLKNDANQKTRDLGKGHLATKKVLEEIDQNYATINENQQNKDQLEEAIQQLISRRDIFPSMWKNSNELHGGELPLAHLQLMLKYEIQCQDKIEIKRKDERQANQTKLNEQQLRYLQEQIYMRDNIIEQEDYDPNAVYDMLENAETSFPQLKVARSTKFLKRRDSQIENNFLPPVSQTPQAKKMGSFLPPINQGQNNSISARMMEQKRNKLNNFSRSVDKPVDRPNNNGVGYYKGPQGPNVVVTKISQQQQPPSEQNQQLFQQKPVELSENQRYLRNVHSQQQLQKQNPIIQDTQQDRNDDSISQTGGIKRKASIILRPKDNKPYLLIKTTRQKEEEKQKNSLGTVLHPHAAQSQPLLKYHRAFKSVVDMIPTNKTNDSFDGSLKSADDSRSLDRSEISMYNTDNQNVKHIYTTKSLILNRFKNSPYVNSPKKAQQLEKPWRTNMNNSLHVTNNKKSNNANNNFVEYGQQKKFLNNLNQEINQMNSNHIQSMKRPIGVPIAKAIKKNV</sequence>
<evidence type="ECO:0000313" key="11">
    <source>
        <dbReference type="EMBL" id="CDW74324.1"/>
    </source>
</evidence>
<dbReference type="InterPro" id="IPR001752">
    <property type="entry name" value="Kinesin_motor_dom"/>
</dbReference>
<dbReference type="GO" id="GO:0003777">
    <property type="term" value="F:microtubule motor activity"/>
    <property type="evidence" value="ECO:0007669"/>
    <property type="project" value="InterPro"/>
</dbReference>
<dbReference type="PANTHER" id="PTHR47968">
    <property type="entry name" value="CENTROMERE PROTEIN E"/>
    <property type="match status" value="1"/>
</dbReference>
<dbReference type="PANTHER" id="PTHR47968:SF13">
    <property type="entry name" value="KINESIN-LIKE PROTEIN KIF19 ISOFORM X1"/>
    <property type="match status" value="1"/>
</dbReference>
<dbReference type="SUPFAM" id="SSF52540">
    <property type="entry name" value="P-loop containing nucleoside triphosphate hydrolases"/>
    <property type="match status" value="1"/>
</dbReference>
<evidence type="ECO:0000256" key="7">
    <source>
        <dbReference type="PROSITE-ProRule" id="PRU00283"/>
    </source>
</evidence>
<dbReference type="GO" id="GO:0005874">
    <property type="term" value="C:microtubule"/>
    <property type="evidence" value="ECO:0007669"/>
    <property type="project" value="UniProtKB-KW"/>
</dbReference>
<comment type="similarity">
    <text evidence="7">Belongs to the TRAFAC class myosin-kinesin ATPase superfamily. Kinesin family.</text>
</comment>
<keyword evidence="12" id="KW-1185">Reference proteome</keyword>
<dbReference type="GO" id="GO:0008017">
    <property type="term" value="F:microtubule binding"/>
    <property type="evidence" value="ECO:0007669"/>
    <property type="project" value="InterPro"/>
</dbReference>
<dbReference type="Pfam" id="PF08315">
    <property type="entry name" value="cwf18"/>
    <property type="match status" value="1"/>
</dbReference>
<keyword evidence="3 7" id="KW-0067">ATP-binding</keyword>
<feature type="region of interest" description="Disordered" evidence="9">
    <location>
        <begin position="803"/>
        <end position="830"/>
    </location>
</feature>
<dbReference type="InParanoid" id="A0A077ZWW6"/>
<evidence type="ECO:0000256" key="8">
    <source>
        <dbReference type="SAM" id="Coils"/>
    </source>
</evidence>
<proteinExistence type="inferred from homology"/>
<evidence type="ECO:0000256" key="3">
    <source>
        <dbReference type="ARBA" id="ARBA00022840"/>
    </source>
</evidence>
<dbReference type="GO" id="GO:0007018">
    <property type="term" value="P:microtubule-based movement"/>
    <property type="evidence" value="ECO:0007669"/>
    <property type="project" value="InterPro"/>
</dbReference>
<evidence type="ECO:0000256" key="6">
    <source>
        <dbReference type="ARBA" id="ARBA00068376"/>
    </source>
</evidence>
<evidence type="ECO:0000256" key="4">
    <source>
        <dbReference type="ARBA" id="ARBA00023054"/>
    </source>
</evidence>
<dbReference type="OrthoDB" id="3176171at2759"/>
<evidence type="ECO:0000313" key="12">
    <source>
        <dbReference type="Proteomes" id="UP000039865"/>
    </source>
</evidence>
<reference evidence="11 12" key="1">
    <citation type="submission" date="2014-06" db="EMBL/GenBank/DDBJ databases">
        <authorList>
            <person name="Swart Estienne"/>
        </authorList>
    </citation>
    <scope>NUCLEOTIDE SEQUENCE [LARGE SCALE GENOMIC DNA]</scope>
    <source>
        <strain evidence="11 12">130c</strain>
    </source>
</reference>
<dbReference type="SMART" id="SM00129">
    <property type="entry name" value="KISc"/>
    <property type="match status" value="1"/>
</dbReference>
<feature type="domain" description="Kinesin motor" evidence="10">
    <location>
        <begin position="143"/>
        <end position="496"/>
    </location>
</feature>
<feature type="region of interest" description="Disordered" evidence="9">
    <location>
        <begin position="869"/>
        <end position="898"/>
    </location>
</feature>
<keyword evidence="2 7" id="KW-0547">Nucleotide-binding</keyword>
<dbReference type="GO" id="GO:0005524">
    <property type="term" value="F:ATP binding"/>
    <property type="evidence" value="ECO:0007669"/>
    <property type="project" value="UniProtKB-UniRule"/>
</dbReference>
<feature type="compositionally biased region" description="Low complexity" evidence="9">
    <location>
        <begin position="871"/>
        <end position="882"/>
    </location>
</feature>
<feature type="binding site" evidence="7">
    <location>
        <begin position="248"/>
        <end position="255"/>
    </location>
    <ligand>
        <name>ATP</name>
        <dbReference type="ChEBI" id="CHEBI:30616"/>
    </ligand>
</feature>
<dbReference type="InterPro" id="IPR036961">
    <property type="entry name" value="Kinesin_motor_dom_sf"/>
</dbReference>
<dbReference type="Proteomes" id="UP000039865">
    <property type="component" value="Unassembled WGS sequence"/>
</dbReference>
<name>A0A077ZWW6_STYLE</name>
<dbReference type="PROSITE" id="PS00411">
    <property type="entry name" value="KINESIN_MOTOR_1"/>
    <property type="match status" value="1"/>
</dbReference>
<keyword evidence="4 8" id="KW-0175">Coiled coil</keyword>
<dbReference type="AlphaFoldDB" id="A0A077ZWW6"/>
<evidence type="ECO:0000259" key="10">
    <source>
        <dbReference type="PROSITE" id="PS50067"/>
    </source>
</evidence>
<dbReference type="Pfam" id="PF00225">
    <property type="entry name" value="Kinesin"/>
    <property type="match status" value="1"/>
</dbReference>
<organism evidence="11 12">
    <name type="scientific">Stylonychia lemnae</name>
    <name type="common">Ciliate</name>
    <dbReference type="NCBI Taxonomy" id="5949"/>
    <lineage>
        <taxon>Eukaryota</taxon>
        <taxon>Sar</taxon>
        <taxon>Alveolata</taxon>
        <taxon>Ciliophora</taxon>
        <taxon>Intramacronucleata</taxon>
        <taxon>Spirotrichea</taxon>
        <taxon>Stichotrichia</taxon>
        <taxon>Sporadotrichida</taxon>
        <taxon>Oxytrichidae</taxon>
        <taxon>Stylonychinae</taxon>
        <taxon>Stylonychia</taxon>
    </lineage>
</organism>
<keyword evidence="1" id="KW-0493">Microtubule</keyword>
<dbReference type="InterPro" id="IPR027640">
    <property type="entry name" value="Kinesin-like_fam"/>
</dbReference>
<evidence type="ECO:0000256" key="1">
    <source>
        <dbReference type="ARBA" id="ARBA00022701"/>
    </source>
</evidence>
<dbReference type="EMBL" id="CCKQ01003214">
    <property type="protein sequence ID" value="CDW74324.1"/>
    <property type="molecule type" value="Genomic_DNA"/>
</dbReference>
<dbReference type="PRINTS" id="PR00380">
    <property type="entry name" value="KINESINHEAVY"/>
</dbReference>
<evidence type="ECO:0000256" key="5">
    <source>
        <dbReference type="ARBA" id="ARBA00023175"/>
    </source>
</evidence>
<gene>
    <name evidence="11" type="primary">Contig3962.g4241</name>
    <name evidence="11" type="ORF">STYLEM_3319</name>
</gene>
<dbReference type="InterPro" id="IPR027417">
    <property type="entry name" value="P-loop_NTPase"/>
</dbReference>
<protein>
    <recommendedName>
        <fullName evidence="6">Kinesin-like protein KIN-8B</fullName>
    </recommendedName>
</protein>
<dbReference type="PROSITE" id="PS50067">
    <property type="entry name" value="KINESIN_MOTOR_2"/>
    <property type="match status" value="1"/>
</dbReference>
<dbReference type="FunFam" id="3.40.850.10:FF:000056">
    <property type="entry name" value="Kinesin-like protein"/>
    <property type="match status" value="1"/>
</dbReference>
<dbReference type="InterPro" id="IPR019821">
    <property type="entry name" value="Kinesin_motor_CS"/>
</dbReference>
<dbReference type="InterPro" id="IPR013169">
    <property type="entry name" value="mRNA_splic_Cwf18-like"/>
</dbReference>
<dbReference type="Gene3D" id="3.40.850.10">
    <property type="entry name" value="Kinesin motor domain"/>
    <property type="match status" value="1"/>
</dbReference>